<feature type="domain" description="EF-hand" evidence="3">
    <location>
        <begin position="9"/>
        <end position="44"/>
    </location>
</feature>
<dbReference type="Proteomes" id="UP000247498">
    <property type="component" value="Unassembled WGS sequence"/>
</dbReference>
<dbReference type="GO" id="GO:0005509">
    <property type="term" value="F:calcium ion binding"/>
    <property type="evidence" value="ECO:0007669"/>
    <property type="project" value="InterPro"/>
</dbReference>
<gene>
    <name evidence="4" type="ORF">Rsub_10456</name>
</gene>
<evidence type="ECO:0000259" key="3">
    <source>
        <dbReference type="PROSITE" id="PS50222"/>
    </source>
</evidence>
<dbReference type="AlphaFoldDB" id="A0A2V0PHX6"/>
<evidence type="ECO:0000313" key="5">
    <source>
        <dbReference type="Proteomes" id="UP000247498"/>
    </source>
</evidence>
<feature type="domain" description="EF-hand" evidence="3">
    <location>
        <begin position="121"/>
        <end position="151"/>
    </location>
</feature>
<feature type="domain" description="EF-hand" evidence="3">
    <location>
        <begin position="45"/>
        <end position="80"/>
    </location>
</feature>
<keyword evidence="1" id="KW-0677">Repeat</keyword>
<dbReference type="PROSITE" id="PS00018">
    <property type="entry name" value="EF_HAND_1"/>
    <property type="match status" value="3"/>
</dbReference>
<dbReference type="PANTHER" id="PTHR23048">
    <property type="entry name" value="MYOSIN LIGHT CHAIN 1, 3"/>
    <property type="match status" value="1"/>
</dbReference>
<dbReference type="InParanoid" id="A0A2V0PHX6"/>
<name>A0A2V0PHX6_9CHLO</name>
<sequence>MKAPALSEEELALCRKAFSTFDKDGSGTIDVKELSAALQSMGQVLSDDELFVLIHDVDEDNSGEIEFSEFCKVIIKHKAAAAAKDDAEADTVDAFVALGGNPDKSGNVSTDKLRATIKEFGLTLDVDRLIREVDTDHSGSIGYKEFAAILR</sequence>
<keyword evidence="2" id="KW-0106">Calcium</keyword>
<accession>A0A2V0PHX6</accession>
<dbReference type="CDD" id="cd00051">
    <property type="entry name" value="EFh"/>
    <property type="match status" value="1"/>
</dbReference>
<reference evidence="4 5" key="1">
    <citation type="journal article" date="2018" name="Sci. Rep.">
        <title>Raphidocelis subcapitata (=Pseudokirchneriella subcapitata) provides an insight into genome evolution and environmental adaptations in the Sphaeropleales.</title>
        <authorList>
            <person name="Suzuki S."/>
            <person name="Yamaguchi H."/>
            <person name="Nakajima N."/>
            <person name="Kawachi M."/>
        </authorList>
    </citation>
    <scope>NUCLEOTIDE SEQUENCE [LARGE SCALE GENOMIC DNA]</scope>
    <source>
        <strain evidence="4 5">NIES-35</strain>
    </source>
</reference>
<dbReference type="InterPro" id="IPR018247">
    <property type="entry name" value="EF_Hand_1_Ca_BS"/>
</dbReference>
<keyword evidence="5" id="KW-1185">Reference proteome</keyword>
<comment type="caution">
    <text evidence="4">The sequence shown here is derived from an EMBL/GenBank/DDBJ whole genome shotgun (WGS) entry which is preliminary data.</text>
</comment>
<dbReference type="SUPFAM" id="SSF47473">
    <property type="entry name" value="EF-hand"/>
    <property type="match status" value="1"/>
</dbReference>
<protein>
    <recommendedName>
        <fullName evidence="3">EF-hand domain-containing protein</fullName>
    </recommendedName>
</protein>
<dbReference type="GO" id="GO:0016460">
    <property type="term" value="C:myosin II complex"/>
    <property type="evidence" value="ECO:0007669"/>
    <property type="project" value="TreeGrafter"/>
</dbReference>
<organism evidence="4 5">
    <name type="scientific">Raphidocelis subcapitata</name>
    <dbReference type="NCBI Taxonomy" id="307507"/>
    <lineage>
        <taxon>Eukaryota</taxon>
        <taxon>Viridiplantae</taxon>
        <taxon>Chlorophyta</taxon>
        <taxon>core chlorophytes</taxon>
        <taxon>Chlorophyceae</taxon>
        <taxon>CS clade</taxon>
        <taxon>Sphaeropleales</taxon>
        <taxon>Selenastraceae</taxon>
        <taxon>Raphidocelis</taxon>
    </lineage>
</organism>
<dbReference type="OrthoDB" id="26525at2759"/>
<dbReference type="STRING" id="307507.A0A2V0PHX6"/>
<evidence type="ECO:0000256" key="1">
    <source>
        <dbReference type="ARBA" id="ARBA00022737"/>
    </source>
</evidence>
<dbReference type="Pfam" id="PF13833">
    <property type="entry name" value="EF-hand_8"/>
    <property type="match status" value="1"/>
</dbReference>
<dbReference type="PANTHER" id="PTHR23048:SF0">
    <property type="entry name" value="CALMODULIN LIKE 3"/>
    <property type="match status" value="1"/>
</dbReference>
<evidence type="ECO:0000313" key="4">
    <source>
        <dbReference type="EMBL" id="GBF97533.1"/>
    </source>
</evidence>
<dbReference type="InterPro" id="IPR002048">
    <property type="entry name" value="EF_hand_dom"/>
</dbReference>
<dbReference type="InterPro" id="IPR050230">
    <property type="entry name" value="CALM/Myosin/TropC-like"/>
</dbReference>
<dbReference type="SMART" id="SM00054">
    <property type="entry name" value="EFh"/>
    <property type="match status" value="3"/>
</dbReference>
<evidence type="ECO:0000256" key="2">
    <source>
        <dbReference type="ARBA" id="ARBA00022837"/>
    </source>
</evidence>
<dbReference type="FunFam" id="1.10.238.10:FF:000178">
    <property type="entry name" value="Calmodulin-2 A"/>
    <property type="match status" value="1"/>
</dbReference>
<dbReference type="Pfam" id="PF13499">
    <property type="entry name" value="EF-hand_7"/>
    <property type="match status" value="1"/>
</dbReference>
<dbReference type="InterPro" id="IPR011992">
    <property type="entry name" value="EF-hand-dom_pair"/>
</dbReference>
<dbReference type="Gene3D" id="1.10.238.10">
    <property type="entry name" value="EF-hand"/>
    <property type="match status" value="2"/>
</dbReference>
<dbReference type="EMBL" id="BDRX01000101">
    <property type="protein sequence ID" value="GBF97533.1"/>
    <property type="molecule type" value="Genomic_DNA"/>
</dbReference>
<dbReference type="PROSITE" id="PS50222">
    <property type="entry name" value="EF_HAND_2"/>
    <property type="match status" value="3"/>
</dbReference>
<proteinExistence type="predicted"/>